<keyword evidence="4" id="KW-1185">Reference proteome</keyword>
<dbReference type="Gene3D" id="3.40.50.150">
    <property type="entry name" value="Vaccinia Virus protein VP39"/>
    <property type="match status" value="1"/>
</dbReference>
<dbReference type="InterPro" id="IPR002052">
    <property type="entry name" value="DNA_methylase_N6_adenine_CS"/>
</dbReference>
<dbReference type="Pfam" id="PF03602">
    <property type="entry name" value="Cons_hypoth95"/>
    <property type="match status" value="1"/>
</dbReference>
<keyword evidence="1 3" id="KW-0489">Methyltransferase</keyword>
<dbReference type="RefSeq" id="WP_045164628.1">
    <property type="nucleotide sequence ID" value="NZ_CP113864.1"/>
</dbReference>
<reference evidence="3" key="1">
    <citation type="submission" date="2022-12" db="EMBL/GenBank/DDBJ databases">
        <authorList>
            <person name="Bing R.G."/>
            <person name="Willard D.J."/>
            <person name="Manesh M.J.H."/>
            <person name="Laemthong T."/>
            <person name="Crosby J.R."/>
            <person name="Kelly R.M."/>
        </authorList>
    </citation>
    <scope>NUCLEOTIDE SEQUENCE</scope>
    <source>
        <strain evidence="3">DSM 8991</strain>
    </source>
</reference>
<dbReference type="PANTHER" id="PTHR43542:SF1">
    <property type="entry name" value="METHYLTRANSFERASE"/>
    <property type="match status" value="1"/>
</dbReference>
<evidence type="ECO:0000313" key="3">
    <source>
        <dbReference type="EMBL" id="WAM30737.1"/>
    </source>
</evidence>
<dbReference type="Proteomes" id="UP001164745">
    <property type="component" value="Chromosome"/>
</dbReference>
<dbReference type="PROSITE" id="PS00092">
    <property type="entry name" value="N6_MTASE"/>
    <property type="match status" value="1"/>
</dbReference>
<protein>
    <submittedName>
        <fullName evidence="3">16S rRNA (Guanine(966)-N(2))-methyltransferase RsmD</fullName>
        <ecNumber evidence="3">2.1.1.171</ecNumber>
    </submittedName>
</protein>
<dbReference type="GO" id="GO:0052913">
    <property type="term" value="F:16S rRNA (guanine(966)-N(2))-methyltransferase activity"/>
    <property type="evidence" value="ECO:0007669"/>
    <property type="project" value="UniProtKB-EC"/>
</dbReference>
<name>A0ABY7BFR3_9FIRM</name>
<keyword evidence="2 3" id="KW-0808">Transferase</keyword>
<evidence type="ECO:0000256" key="2">
    <source>
        <dbReference type="ARBA" id="ARBA00022679"/>
    </source>
</evidence>
<sequence>MRVISGQNKGRKLKTLNIKGLRPTSDRVKEALFNMISPFLSKEAVVADLFAGTGNVGIEFLSRGVKEVVFVEKNERCIQLIKENLRNLNLLKRAKVFKMDVLRFLNSKYCPVFDIIFLDPPYKSNYAAECIVEILKHDKISQNGLIIVESNINFYFEDDRLSILREREYGDTKITIFTVGGSQIEDRSISREF</sequence>
<proteinExistence type="predicted"/>
<dbReference type="SUPFAM" id="SSF53335">
    <property type="entry name" value="S-adenosyl-L-methionine-dependent methyltransferases"/>
    <property type="match status" value="1"/>
</dbReference>
<evidence type="ECO:0000256" key="1">
    <source>
        <dbReference type="ARBA" id="ARBA00022603"/>
    </source>
</evidence>
<dbReference type="CDD" id="cd02440">
    <property type="entry name" value="AdoMet_MTases"/>
    <property type="match status" value="1"/>
</dbReference>
<evidence type="ECO:0000313" key="4">
    <source>
        <dbReference type="Proteomes" id="UP001164745"/>
    </source>
</evidence>
<accession>A0ABY7BFR3</accession>
<dbReference type="InterPro" id="IPR029063">
    <property type="entry name" value="SAM-dependent_MTases_sf"/>
</dbReference>
<dbReference type="InterPro" id="IPR004398">
    <property type="entry name" value="RNA_MeTrfase_RsmD"/>
</dbReference>
<dbReference type="EC" id="2.1.1.171" evidence="3"/>
<dbReference type="EMBL" id="CP113864">
    <property type="protein sequence ID" value="WAM30737.1"/>
    <property type="molecule type" value="Genomic_DNA"/>
</dbReference>
<dbReference type="NCBIfam" id="TIGR00095">
    <property type="entry name" value="16S rRNA (guanine(966)-N(2))-methyltransferase RsmD"/>
    <property type="match status" value="1"/>
</dbReference>
<dbReference type="PIRSF" id="PIRSF004553">
    <property type="entry name" value="CHP00095"/>
    <property type="match status" value="1"/>
</dbReference>
<organism evidence="3 4">
    <name type="scientific">Caldicellulosiruptor naganoensis</name>
    <dbReference type="NCBI Taxonomy" id="29324"/>
    <lineage>
        <taxon>Bacteria</taxon>
        <taxon>Bacillati</taxon>
        <taxon>Bacillota</taxon>
        <taxon>Bacillota incertae sedis</taxon>
        <taxon>Caldicellulosiruptorales</taxon>
        <taxon>Caldicellulosiruptoraceae</taxon>
        <taxon>Caldicellulosiruptor</taxon>
    </lineage>
</organism>
<dbReference type="PANTHER" id="PTHR43542">
    <property type="entry name" value="METHYLTRANSFERASE"/>
    <property type="match status" value="1"/>
</dbReference>
<gene>
    <name evidence="3" type="primary">rsmD</name>
    <name evidence="3" type="ORF">OTJ99_001511</name>
</gene>